<gene>
    <name evidence="2" type="ORF">LCGC14_2883020</name>
</gene>
<reference evidence="2" key="1">
    <citation type="journal article" date="2015" name="Nature">
        <title>Complex archaea that bridge the gap between prokaryotes and eukaryotes.</title>
        <authorList>
            <person name="Spang A."/>
            <person name="Saw J.H."/>
            <person name="Jorgensen S.L."/>
            <person name="Zaremba-Niedzwiedzka K."/>
            <person name="Martijn J."/>
            <person name="Lind A.E."/>
            <person name="van Eijk R."/>
            <person name="Schleper C."/>
            <person name="Guy L."/>
            <person name="Ettema T.J."/>
        </authorList>
    </citation>
    <scope>NUCLEOTIDE SEQUENCE</scope>
</reference>
<feature type="region of interest" description="Disordered" evidence="1">
    <location>
        <begin position="274"/>
        <end position="295"/>
    </location>
</feature>
<name>A0A0F9A7I5_9ZZZZ</name>
<accession>A0A0F9A7I5</accession>
<sequence length="295" mass="29081">EIDGASAGAVNMQNFYDGTGYAGGSTKLIVTPGAGTMTAGVFAANALTAGTFASSFITAAKFGADAIDAAAIAGSALVAASFAAGALVEGAASAATIAANAPGASAATITGACATSLSNIDLDHLINNGASMPTPTAGTIFDDIMNKDGSQNFSAATDSLEALRDRGDAAWATGAGASATTIAAACGTALNTYDGPKTSEMNTAHGLLATPAQVNAQMLDVLVTDTFAEPGQGAPGATISLKDKIGYGYKFMRNKIISGSVEIAIYNDDGTTKGQKSVISDDGNDFTRGEFGTGA</sequence>
<comment type="caution">
    <text evidence="2">The sequence shown here is derived from an EMBL/GenBank/DDBJ whole genome shotgun (WGS) entry which is preliminary data.</text>
</comment>
<dbReference type="AlphaFoldDB" id="A0A0F9A7I5"/>
<dbReference type="EMBL" id="LAZR01056283">
    <property type="protein sequence ID" value="KKK74514.1"/>
    <property type="molecule type" value="Genomic_DNA"/>
</dbReference>
<proteinExistence type="predicted"/>
<feature type="non-terminal residue" evidence="2">
    <location>
        <position position="1"/>
    </location>
</feature>
<evidence type="ECO:0000313" key="2">
    <source>
        <dbReference type="EMBL" id="KKK74514.1"/>
    </source>
</evidence>
<organism evidence="2">
    <name type="scientific">marine sediment metagenome</name>
    <dbReference type="NCBI Taxonomy" id="412755"/>
    <lineage>
        <taxon>unclassified sequences</taxon>
        <taxon>metagenomes</taxon>
        <taxon>ecological metagenomes</taxon>
    </lineage>
</organism>
<protein>
    <submittedName>
        <fullName evidence="2">Uncharacterized protein</fullName>
    </submittedName>
</protein>
<evidence type="ECO:0000256" key="1">
    <source>
        <dbReference type="SAM" id="MobiDB-lite"/>
    </source>
</evidence>